<dbReference type="PIRSF" id="PIRSF037037">
    <property type="entry name" value="Kelch-like_protein_gigaxonin"/>
    <property type="match status" value="1"/>
</dbReference>
<gene>
    <name evidence="4" type="ORF">CHS0354_028838</name>
</gene>
<dbReference type="Pfam" id="PF24681">
    <property type="entry name" value="Kelch_KLHDC2_KLHL20_DRC7"/>
    <property type="match status" value="1"/>
</dbReference>
<dbReference type="InterPro" id="IPR011333">
    <property type="entry name" value="SKP1/BTB/POZ_sf"/>
</dbReference>
<dbReference type="SMART" id="SM00225">
    <property type="entry name" value="BTB"/>
    <property type="match status" value="1"/>
</dbReference>
<evidence type="ECO:0000313" key="4">
    <source>
        <dbReference type="EMBL" id="KAK3609636.1"/>
    </source>
</evidence>
<dbReference type="SUPFAM" id="SSF117281">
    <property type="entry name" value="Kelch motif"/>
    <property type="match status" value="1"/>
</dbReference>
<keyword evidence="1" id="KW-0880">Kelch repeat</keyword>
<comment type="caution">
    <text evidence="4">The sequence shown here is derived from an EMBL/GenBank/DDBJ whole genome shotgun (WGS) entry which is preliminary data.</text>
</comment>
<keyword evidence="2" id="KW-0677">Repeat</keyword>
<dbReference type="FunFam" id="1.25.40.420:FF:000001">
    <property type="entry name" value="Kelch-like family member 12"/>
    <property type="match status" value="1"/>
</dbReference>
<dbReference type="InterPro" id="IPR017096">
    <property type="entry name" value="BTB-kelch_protein"/>
</dbReference>
<feature type="domain" description="BTB" evidence="3">
    <location>
        <begin position="35"/>
        <end position="102"/>
    </location>
</feature>
<dbReference type="PANTHER" id="PTHR45632">
    <property type="entry name" value="LD33804P"/>
    <property type="match status" value="1"/>
</dbReference>
<evidence type="ECO:0000259" key="3">
    <source>
        <dbReference type="PROSITE" id="PS50097"/>
    </source>
</evidence>
<dbReference type="SUPFAM" id="SSF54695">
    <property type="entry name" value="POZ domain"/>
    <property type="match status" value="1"/>
</dbReference>
<dbReference type="AlphaFoldDB" id="A0AAE0TFY5"/>
<dbReference type="Gene3D" id="1.25.40.420">
    <property type="match status" value="1"/>
</dbReference>
<keyword evidence="5" id="KW-1185">Reference proteome</keyword>
<dbReference type="InterPro" id="IPR015915">
    <property type="entry name" value="Kelch-typ_b-propeller"/>
</dbReference>
<dbReference type="Pfam" id="PF01344">
    <property type="entry name" value="Kelch_1"/>
    <property type="match status" value="1"/>
</dbReference>
<accession>A0AAE0TFY5</accession>
<evidence type="ECO:0000256" key="2">
    <source>
        <dbReference type="ARBA" id="ARBA00022737"/>
    </source>
</evidence>
<reference evidence="4" key="3">
    <citation type="submission" date="2023-05" db="EMBL/GenBank/DDBJ databases">
        <authorList>
            <person name="Smith C.H."/>
        </authorList>
    </citation>
    <scope>NUCLEOTIDE SEQUENCE</scope>
    <source>
        <strain evidence="4">CHS0354</strain>
        <tissue evidence="4">Mantle</tissue>
    </source>
</reference>
<organism evidence="4 5">
    <name type="scientific">Potamilus streckersoni</name>
    <dbReference type="NCBI Taxonomy" id="2493646"/>
    <lineage>
        <taxon>Eukaryota</taxon>
        <taxon>Metazoa</taxon>
        <taxon>Spiralia</taxon>
        <taxon>Lophotrochozoa</taxon>
        <taxon>Mollusca</taxon>
        <taxon>Bivalvia</taxon>
        <taxon>Autobranchia</taxon>
        <taxon>Heteroconchia</taxon>
        <taxon>Palaeoheterodonta</taxon>
        <taxon>Unionida</taxon>
        <taxon>Unionoidea</taxon>
        <taxon>Unionidae</taxon>
        <taxon>Ambleminae</taxon>
        <taxon>Lampsilini</taxon>
        <taxon>Potamilus</taxon>
    </lineage>
</organism>
<protein>
    <recommendedName>
        <fullName evidence="3">BTB domain-containing protein</fullName>
    </recommendedName>
</protein>
<evidence type="ECO:0000313" key="5">
    <source>
        <dbReference type="Proteomes" id="UP001195483"/>
    </source>
</evidence>
<dbReference type="EMBL" id="JAEAOA010001729">
    <property type="protein sequence ID" value="KAK3609636.1"/>
    <property type="molecule type" value="Genomic_DNA"/>
</dbReference>
<dbReference type="InterPro" id="IPR006652">
    <property type="entry name" value="Kelch_1"/>
</dbReference>
<dbReference type="InterPro" id="IPR000210">
    <property type="entry name" value="BTB/POZ_dom"/>
</dbReference>
<dbReference type="PANTHER" id="PTHR45632:SF30">
    <property type="entry name" value="BTB DOMAIN-CONTAINING PROTEIN"/>
    <property type="match status" value="1"/>
</dbReference>
<dbReference type="SMART" id="SM00875">
    <property type="entry name" value="BACK"/>
    <property type="match status" value="1"/>
</dbReference>
<dbReference type="Gene3D" id="3.30.710.10">
    <property type="entry name" value="Potassium Channel Kv1.1, Chain A"/>
    <property type="match status" value="1"/>
</dbReference>
<reference evidence="4" key="2">
    <citation type="journal article" date="2021" name="Genome Biol. Evol.">
        <title>Developing a high-quality reference genome for a parasitic bivalve with doubly uniparental inheritance (Bivalvia: Unionida).</title>
        <authorList>
            <person name="Smith C.H."/>
        </authorList>
    </citation>
    <scope>NUCLEOTIDE SEQUENCE</scope>
    <source>
        <strain evidence="4">CHS0354</strain>
        <tissue evidence="4">Mantle</tissue>
    </source>
</reference>
<dbReference type="Proteomes" id="UP001195483">
    <property type="component" value="Unassembled WGS sequence"/>
</dbReference>
<name>A0AAE0TFY5_9BIVA</name>
<dbReference type="Gene3D" id="2.120.10.80">
    <property type="entry name" value="Kelch-type beta propeller"/>
    <property type="match status" value="1"/>
</dbReference>
<evidence type="ECO:0000256" key="1">
    <source>
        <dbReference type="ARBA" id="ARBA00022441"/>
    </source>
</evidence>
<proteinExistence type="predicted"/>
<sequence>MDRSDEFGERLNWKGRYHTTLCHGLEQQWLSEQYTDTKIIVEEITFSCHRVVLAAMSPFFEVMYHSGMRESNDGIVTLQEVDADIFEKIVKFIYTGEDIVDEDNADSVLRAAVMLQIKCLQERCEDFMTDKVDVDNCLAIWKLATSHQCHSLAKKAWLYVLNNFSEVCHDEGFLLLDCDEVLAIIQDNDLNTPNEELICEVTFRWLKYDLENRRQYFEKLFENLRLPLVQPEYLLEKIERNDLVKSSECCKAIVDEAKRFHLLPARRHEFVSSRLMFRNHGEYEEVIVCIGGNTHPGVAMKDVYCYSLYTRTWSRLASLPYDVGVEFAVCTYGNAIFVSGGSSNLQGVVYYSTTQNKWVNCGRMLIGRRRHSMVAVADSVYVLGGFDDDADEANDFSTLISVERFGVYTGKWDDDGFLAFPVRSASTAVIQEKIYVFGGIDGEGCKMDAVQCYDTRQRTCSHIRDLPSVAGMSSAVMYNRTIYLIFPNGKVLKTDDGYEMEEAGTITDFKRCGFGAVIQEGRILLLGGIDSDLVYDAFISFDPTEKTSRLLEHRLRFPLFGFGCVKCVMSKDIIEFY</sequence>
<reference evidence="4" key="1">
    <citation type="journal article" date="2021" name="Genome Biol. Evol.">
        <title>A High-Quality Reference Genome for a Parasitic Bivalve with Doubly Uniparental Inheritance (Bivalvia: Unionida).</title>
        <authorList>
            <person name="Smith C.H."/>
        </authorList>
    </citation>
    <scope>NUCLEOTIDE SEQUENCE</scope>
    <source>
        <strain evidence="4">CHS0354</strain>
    </source>
</reference>
<dbReference type="Pfam" id="PF07707">
    <property type="entry name" value="BACK"/>
    <property type="match status" value="1"/>
</dbReference>
<dbReference type="SMART" id="SM00612">
    <property type="entry name" value="Kelch"/>
    <property type="match status" value="3"/>
</dbReference>
<dbReference type="Pfam" id="PF00651">
    <property type="entry name" value="BTB"/>
    <property type="match status" value="1"/>
</dbReference>
<dbReference type="InterPro" id="IPR011705">
    <property type="entry name" value="BACK"/>
</dbReference>
<dbReference type="PROSITE" id="PS50097">
    <property type="entry name" value="BTB"/>
    <property type="match status" value="1"/>
</dbReference>